<dbReference type="HAMAP" id="MF_01407">
    <property type="entry name" value="ORC1_type_DNA_replic_protein"/>
    <property type="match status" value="1"/>
</dbReference>
<evidence type="ECO:0000256" key="4">
    <source>
        <dbReference type="ARBA" id="ARBA00022840"/>
    </source>
</evidence>
<keyword evidence="4 5" id="KW-0067">ATP-binding</keyword>
<dbReference type="InterPro" id="IPR049945">
    <property type="entry name" value="AAA_22"/>
</dbReference>
<dbReference type="PANTHER" id="PTHR10763">
    <property type="entry name" value="CELL DIVISION CONTROL PROTEIN 6-RELATED"/>
    <property type="match status" value="1"/>
</dbReference>
<dbReference type="SMART" id="SM01074">
    <property type="entry name" value="Cdc6_C"/>
    <property type="match status" value="1"/>
</dbReference>
<dbReference type="Pfam" id="PF13401">
    <property type="entry name" value="AAA_22"/>
    <property type="match status" value="1"/>
</dbReference>
<evidence type="ECO:0000313" key="8">
    <source>
        <dbReference type="EMBL" id="MAG21928.1"/>
    </source>
</evidence>
<dbReference type="CDD" id="cd08768">
    <property type="entry name" value="Cdc6_C"/>
    <property type="match status" value="1"/>
</dbReference>
<feature type="domain" description="Cdc6 C-terminal" evidence="7">
    <location>
        <begin position="315"/>
        <end position="395"/>
    </location>
</feature>
<dbReference type="InterPro" id="IPR015163">
    <property type="entry name" value="Cdc6_C"/>
</dbReference>
<evidence type="ECO:0000259" key="7">
    <source>
        <dbReference type="SMART" id="SM01074"/>
    </source>
</evidence>
<dbReference type="InterPro" id="IPR036390">
    <property type="entry name" value="WH_DNA-bd_sf"/>
</dbReference>
<dbReference type="InterPro" id="IPR003593">
    <property type="entry name" value="AAA+_ATPase"/>
</dbReference>
<sequence length="401" mass="45395">MQKNIFESVMGGQTVFLDRNIMSPHYTPQKLPFRESQIKEITEIIGNTLQGKRANNLFVYGKVGTGKTVTVKYVMHQLEQFAQQHNASAETTYVNCRTHNSKYKVLLSALRKFYPEENFIGFSAAFVYEKLLEYANKNKKQIVLTLDEVDKVKDVDELIYALSRSNDELEAGSISIIGISNNLLFKERLDPRTTSSLCEKEMVFSPYNAPELKAILEDRVLKAFKKEAISNSAINCAAALAAQETGDARTAVMLLLRAGELADQANKNCVTDDEVKRAKRKVEEEIIFNMIKTLPSQQQLVLYAISSLTVNNKGVRRITGAHEDGVLFSGEIYDEYKRIAKSLEQNIISSRWYRQYISELEIYGLILTTPSGKGIRGSTRLIKLGFEAKKIKDTLEKELFK</sequence>
<dbReference type="Gene3D" id="3.40.50.300">
    <property type="entry name" value="P-loop containing nucleotide triphosphate hydrolases"/>
    <property type="match status" value="1"/>
</dbReference>
<dbReference type="InterPro" id="IPR055237">
    <property type="entry name" value="Cdc6_lid"/>
</dbReference>
<feature type="domain" description="AAA+ ATPase" evidence="6">
    <location>
        <begin position="53"/>
        <end position="199"/>
    </location>
</feature>
<reference evidence="9" key="1">
    <citation type="submission" date="2017-09" db="EMBL/GenBank/DDBJ databases">
        <title>The Reconstruction of 2,631 Draft Metagenome-Assembled Genomes from the Global Oceans.</title>
        <authorList>
            <person name="Tully B.J."/>
            <person name="Graham E.D."/>
            <person name="Heidelberg J.F."/>
        </authorList>
    </citation>
    <scope>NUCLEOTIDE SEQUENCE [LARGE SCALE GENOMIC DNA]</scope>
</reference>
<name>A0A2D6M0I1_9ARCH</name>
<dbReference type="NCBIfam" id="TIGR02928">
    <property type="entry name" value="orc1/cdc6 family replication initiation protein"/>
    <property type="match status" value="1"/>
</dbReference>
<evidence type="ECO:0000256" key="5">
    <source>
        <dbReference type="HAMAP-Rule" id="MF_01407"/>
    </source>
</evidence>
<dbReference type="SMART" id="SM00382">
    <property type="entry name" value="AAA"/>
    <property type="match status" value="1"/>
</dbReference>
<dbReference type="InterPro" id="IPR036388">
    <property type="entry name" value="WH-like_DNA-bd_sf"/>
</dbReference>
<dbReference type="InterPro" id="IPR014277">
    <property type="entry name" value="Orc1/Cdc6_arc"/>
</dbReference>
<feature type="binding site" evidence="5">
    <location>
        <begin position="65"/>
        <end position="69"/>
    </location>
    <ligand>
        <name>ATP</name>
        <dbReference type="ChEBI" id="CHEBI:30616"/>
    </ligand>
</feature>
<evidence type="ECO:0000256" key="3">
    <source>
        <dbReference type="ARBA" id="ARBA00022741"/>
    </source>
</evidence>
<dbReference type="GO" id="GO:0006260">
    <property type="term" value="P:DNA replication"/>
    <property type="evidence" value="ECO:0007669"/>
    <property type="project" value="UniProtKB-UniRule"/>
</dbReference>
<dbReference type="EMBL" id="NZBU01000005">
    <property type="protein sequence ID" value="MAG21928.1"/>
    <property type="molecule type" value="Genomic_DNA"/>
</dbReference>
<dbReference type="Pfam" id="PF09079">
    <property type="entry name" value="WHD_Cdc6"/>
    <property type="match status" value="1"/>
</dbReference>
<dbReference type="SUPFAM" id="SSF52540">
    <property type="entry name" value="P-loop containing nucleoside triphosphate hydrolases"/>
    <property type="match status" value="1"/>
</dbReference>
<evidence type="ECO:0000259" key="6">
    <source>
        <dbReference type="SMART" id="SM00382"/>
    </source>
</evidence>
<dbReference type="InterPro" id="IPR027417">
    <property type="entry name" value="P-loop_NTPase"/>
</dbReference>
<dbReference type="Proteomes" id="UP000226592">
    <property type="component" value="Unassembled WGS sequence"/>
</dbReference>
<keyword evidence="3 5" id="KW-0547">Nucleotide-binding</keyword>
<evidence type="ECO:0000256" key="1">
    <source>
        <dbReference type="ARBA" id="ARBA00006184"/>
    </source>
</evidence>
<dbReference type="SUPFAM" id="SSF46785">
    <property type="entry name" value="Winged helix' DNA-binding domain"/>
    <property type="match status" value="1"/>
</dbReference>
<feature type="binding site" evidence="5">
    <location>
        <position position="207"/>
    </location>
    <ligand>
        <name>ATP</name>
        <dbReference type="ChEBI" id="CHEBI:30616"/>
    </ligand>
</feature>
<gene>
    <name evidence="8" type="ORF">CL943_01300</name>
</gene>
<proteinExistence type="inferred from homology"/>
<dbReference type="Pfam" id="PF22703">
    <property type="entry name" value="Cdc6_lid"/>
    <property type="match status" value="1"/>
</dbReference>
<dbReference type="Gene3D" id="1.10.10.10">
    <property type="entry name" value="Winged helix-like DNA-binding domain superfamily/Winged helix DNA-binding domain"/>
    <property type="match status" value="1"/>
</dbReference>
<dbReference type="PANTHER" id="PTHR10763:SF26">
    <property type="entry name" value="CELL DIVISION CONTROL PROTEIN 6 HOMOLOG"/>
    <property type="match status" value="1"/>
</dbReference>
<evidence type="ECO:0000313" key="9">
    <source>
        <dbReference type="Proteomes" id="UP000226592"/>
    </source>
</evidence>
<comment type="similarity">
    <text evidence="1 5">Belongs to the CDC6/cdc18 family.</text>
</comment>
<comment type="caution">
    <text evidence="8">The sequence shown here is derived from an EMBL/GenBank/DDBJ whole genome shotgun (WGS) entry which is preliminary data.</text>
</comment>
<dbReference type="GO" id="GO:0005524">
    <property type="term" value="F:ATP binding"/>
    <property type="evidence" value="ECO:0007669"/>
    <property type="project" value="UniProtKB-UniRule"/>
</dbReference>
<comment type="function">
    <text evidence="5">Involved in regulation of DNA replication.</text>
</comment>
<organism evidence="8 9">
    <name type="scientific">Candidatus Iainarchaeum sp</name>
    <dbReference type="NCBI Taxonomy" id="3101447"/>
    <lineage>
        <taxon>Archaea</taxon>
        <taxon>Candidatus Iainarchaeota</taxon>
        <taxon>Candidatus Iainarchaeia</taxon>
        <taxon>Candidatus Iainarchaeales</taxon>
        <taxon>Candidatus Iainarchaeaceae</taxon>
        <taxon>Candidatus Iainarchaeum</taxon>
    </lineage>
</organism>
<dbReference type="GO" id="GO:0016887">
    <property type="term" value="F:ATP hydrolysis activity"/>
    <property type="evidence" value="ECO:0007669"/>
    <property type="project" value="InterPro"/>
</dbReference>
<keyword evidence="2 5" id="KW-0235">DNA replication</keyword>
<dbReference type="InterPro" id="IPR050311">
    <property type="entry name" value="ORC1/CDC6"/>
</dbReference>
<feature type="binding site" evidence="5">
    <location>
        <position position="219"/>
    </location>
    <ligand>
        <name>ATP</name>
        <dbReference type="ChEBI" id="CHEBI:30616"/>
    </ligand>
</feature>
<evidence type="ECO:0000256" key="2">
    <source>
        <dbReference type="ARBA" id="ARBA00022705"/>
    </source>
</evidence>
<dbReference type="Gene3D" id="1.10.8.60">
    <property type="match status" value="1"/>
</dbReference>
<dbReference type="AlphaFoldDB" id="A0A2D6M0I1"/>
<accession>A0A2D6M0I1</accession>
<protein>
    <recommendedName>
        <fullName evidence="5">ORC1-type DNA replication protein</fullName>
    </recommendedName>
</protein>